<name>A0AAW1CXC1_9HEMI</name>
<sequence length="118" mass="13014">MMRWSALLLLVIVASIVDCIRAGSATSSVYSASGRAGRTRTIRGFKNAQLSTARGFGKRTPVESQLQPDLIPAEWMAEELSTNPELARLIVRRFIDIDQDGLVSPIELLRNTVCQEPN</sequence>
<evidence type="ECO:0000256" key="1">
    <source>
        <dbReference type="SAM" id="SignalP"/>
    </source>
</evidence>
<comment type="caution">
    <text evidence="2">The sequence shown here is derived from an EMBL/GenBank/DDBJ whole genome shotgun (WGS) entry which is preliminary data.</text>
</comment>
<protein>
    <recommendedName>
        <fullName evidence="4">Allatotropin</fullName>
    </recommendedName>
</protein>
<organism evidence="2 3">
    <name type="scientific">Rhynocoris fuscipes</name>
    <dbReference type="NCBI Taxonomy" id="488301"/>
    <lineage>
        <taxon>Eukaryota</taxon>
        <taxon>Metazoa</taxon>
        <taxon>Ecdysozoa</taxon>
        <taxon>Arthropoda</taxon>
        <taxon>Hexapoda</taxon>
        <taxon>Insecta</taxon>
        <taxon>Pterygota</taxon>
        <taxon>Neoptera</taxon>
        <taxon>Paraneoptera</taxon>
        <taxon>Hemiptera</taxon>
        <taxon>Heteroptera</taxon>
        <taxon>Panheteroptera</taxon>
        <taxon>Cimicomorpha</taxon>
        <taxon>Reduviidae</taxon>
        <taxon>Harpactorinae</taxon>
        <taxon>Harpactorini</taxon>
        <taxon>Rhynocoris</taxon>
    </lineage>
</organism>
<evidence type="ECO:0008006" key="4">
    <source>
        <dbReference type="Google" id="ProtNLM"/>
    </source>
</evidence>
<dbReference type="AlphaFoldDB" id="A0AAW1CXC1"/>
<keyword evidence="3" id="KW-1185">Reference proteome</keyword>
<keyword evidence="1" id="KW-0732">Signal</keyword>
<evidence type="ECO:0000313" key="2">
    <source>
        <dbReference type="EMBL" id="KAK9502957.1"/>
    </source>
</evidence>
<dbReference type="InterPro" id="IPR018247">
    <property type="entry name" value="EF_Hand_1_Ca_BS"/>
</dbReference>
<dbReference type="PROSITE" id="PS00018">
    <property type="entry name" value="EF_HAND_1"/>
    <property type="match status" value="1"/>
</dbReference>
<dbReference type="EMBL" id="JAPXFL010000008">
    <property type="protein sequence ID" value="KAK9502957.1"/>
    <property type="molecule type" value="Genomic_DNA"/>
</dbReference>
<accession>A0AAW1CXC1</accession>
<gene>
    <name evidence="2" type="ORF">O3M35_011634</name>
</gene>
<feature type="chain" id="PRO_5043587079" description="Allatotropin" evidence="1">
    <location>
        <begin position="23"/>
        <end position="118"/>
    </location>
</feature>
<feature type="signal peptide" evidence="1">
    <location>
        <begin position="1"/>
        <end position="22"/>
    </location>
</feature>
<proteinExistence type="predicted"/>
<evidence type="ECO:0000313" key="3">
    <source>
        <dbReference type="Proteomes" id="UP001461498"/>
    </source>
</evidence>
<reference evidence="2 3" key="1">
    <citation type="submission" date="2022-12" db="EMBL/GenBank/DDBJ databases">
        <title>Chromosome-level genome assembly of true bugs.</title>
        <authorList>
            <person name="Ma L."/>
            <person name="Li H."/>
        </authorList>
    </citation>
    <scope>NUCLEOTIDE SEQUENCE [LARGE SCALE GENOMIC DNA]</scope>
    <source>
        <strain evidence="2">Lab_2022b</strain>
    </source>
</reference>
<dbReference type="Proteomes" id="UP001461498">
    <property type="component" value="Unassembled WGS sequence"/>
</dbReference>